<evidence type="ECO:0000313" key="7">
    <source>
        <dbReference type="EMBL" id="CAF3997522.1"/>
    </source>
</evidence>
<dbReference type="InterPro" id="IPR036259">
    <property type="entry name" value="MFS_trans_sf"/>
</dbReference>
<dbReference type="EMBL" id="CAJOBC010001028">
    <property type="protein sequence ID" value="CAF3649333.1"/>
    <property type="molecule type" value="Genomic_DNA"/>
</dbReference>
<feature type="transmembrane region" description="Helical" evidence="3">
    <location>
        <begin position="323"/>
        <end position="346"/>
    </location>
</feature>
<gene>
    <name evidence="4" type="ORF">GPM918_LOCUS6622</name>
    <name evidence="5" type="ORF">OVA965_LOCUS23317</name>
    <name evidence="6" type="ORF">SRO942_LOCUS6622</name>
    <name evidence="7" type="ORF">TMI583_LOCUS24034</name>
</gene>
<evidence type="ECO:0000313" key="4">
    <source>
        <dbReference type="EMBL" id="CAF0861683.1"/>
    </source>
</evidence>
<feature type="transmembrane region" description="Helical" evidence="3">
    <location>
        <begin position="522"/>
        <end position="541"/>
    </location>
</feature>
<dbReference type="NCBIfam" id="TIGR00885">
    <property type="entry name" value="fucP"/>
    <property type="match status" value="1"/>
</dbReference>
<dbReference type="InterPro" id="IPR032675">
    <property type="entry name" value="LRR_dom_sf"/>
</dbReference>
<dbReference type="InterPro" id="IPR005275">
    <property type="entry name" value="Lfuc_symporter_FucP"/>
</dbReference>
<dbReference type="EMBL" id="CAJNOQ010001028">
    <property type="protein sequence ID" value="CAF0861683.1"/>
    <property type="molecule type" value="Genomic_DNA"/>
</dbReference>
<dbReference type="SUPFAM" id="SSF103473">
    <property type="entry name" value="MFS general substrate transporter"/>
    <property type="match status" value="1"/>
</dbReference>
<keyword evidence="3" id="KW-1133">Transmembrane helix</keyword>
<feature type="transmembrane region" description="Helical" evidence="3">
    <location>
        <begin position="285"/>
        <end position="302"/>
    </location>
</feature>
<dbReference type="Proteomes" id="UP000681722">
    <property type="component" value="Unassembled WGS sequence"/>
</dbReference>
<name>A0A813X9H7_9BILA</name>
<keyword evidence="8" id="KW-1185">Reference proteome</keyword>
<dbReference type="EMBL" id="CAJOBA010035069">
    <property type="protein sequence ID" value="CAF3997522.1"/>
    <property type="molecule type" value="Genomic_DNA"/>
</dbReference>
<reference evidence="4" key="1">
    <citation type="submission" date="2021-02" db="EMBL/GenBank/DDBJ databases">
        <authorList>
            <person name="Nowell W R."/>
        </authorList>
    </citation>
    <scope>NUCLEOTIDE SEQUENCE</scope>
</reference>
<feature type="transmembrane region" description="Helical" evidence="3">
    <location>
        <begin position="260"/>
        <end position="279"/>
    </location>
</feature>
<feature type="transmembrane region" description="Helical" evidence="3">
    <location>
        <begin position="194"/>
        <end position="217"/>
    </location>
</feature>
<dbReference type="PANTHER" id="PTHR43702:SF11">
    <property type="entry name" value="L-FUCOSE-PROTON SYMPORTER"/>
    <property type="match status" value="1"/>
</dbReference>
<dbReference type="Gene3D" id="1.20.1250.20">
    <property type="entry name" value="MFS general substrate transporter like domains"/>
    <property type="match status" value="2"/>
</dbReference>
<evidence type="ECO:0000256" key="1">
    <source>
        <dbReference type="ARBA" id="ARBA00004429"/>
    </source>
</evidence>
<feature type="transmembrane region" description="Helical" evidence="3">
    <location>
        <begin position="467"/>
        <end position="487"/>
    </location>
</feature>
<dbReference type="Proteomes" id="UP000677228">
    <property type="component" value="Unassembled WGS sequence"/>
</dbReference>
<organism evidence="4 8">
    <name type="scientific">Didymodactylos carnosus</name>
    <dbReference type="NCBI Taxonomy" id="1234261"/>
    <lineage>
        <taxon>Eukaryota</taxon>
        <taxon>Metazoa</taxon>
        <taxon>Spiralia</taxon>
        <taxon>Gnathifera</taxon>
        <taxon>Rotifera</taxon>
        <taxon>Eurotatoria</taxon>
        <taxon>Bdelloidea</taxon>
        <taxon>Philodinida</taxon>
        <taxon>Philodinidae</taxon>
        <taxon>Didymodactylos</taxon>
    </lineage>
</organism>
<feature type="transmembrane region" description="Helical" evidence="3">
    <location>
        <begin position="427"/>
        <end position="447"/>
    </location>
</feature>
<dbReference type="InterPro" id="IPR050375">
    <property type="entry name" value="MFS_TsgA-like"/>
</dbReference>
<comment type="caution">
    <text evidence="4">The sequence shown here is derived from an EMBL/GenBank/DDBJ whole genome shotgun (WGS) entry which is preliminary data.</text>
</comment>
<dbReference type="Proteomes" id="UP000663829">
    <property type="component" value="Unassembled WGS sequence"/>
</dbReference>
<dbReference type="SUPFAM" id="SSF52047">
    <property type="entry name" value="RNI-like"/>
    <property type="match status" value="1"/>
</dbReference>
<feature type="transmembrane region" description="Helical" evidence="3">
    <location>
        <begin position="583"/>
        <end position="606"/>
    </location>
</feature>
<evidence type="ECO:0000313" key="6">
    <source>
        <dbReference type="EMBL" id="CAF3649333.1"/>
    </source>
</evidence>
<dbReference type="PANTHER" id="PTHR43702">
    <property type="entry name" value="L-FUCOSE-PROTON SYMPORTER"/>
    <property type="match status" value="1"/>
</dbReference>
<dbReference type="OrthoDB" id="10009229at2759"/>
<feature type="transmembrane region" description="Helical" evidence="3">
    <location>
        <begin position="553"/>
        <end position="577"/>
    </location>
</feature>
<proteinExistence type="predicted"/>
<sequence>MSFEFQIINDELIVSQANFVDPNVRQAFSNALNTSNTRTTSVIVKDDNQIFSENWNLILENPNIKKLTLSNIILSRNDASKIAGCIQENQTLKELIIHGTVTEYTFEVLSLALDQNKTLIHIEFDDIYKNDIVVLQLMSKIERNKAISRQSSYPDSEVVQRNNEIVSVETPMLEPVKTVTSRQFSTIFPRNKMLPLFLVSTVCFLCGLLNSFNGVFIRQLKNSFVLTKFQAGLVFSVFYIGYFLWAIPAALLMRKVGYKAGLVTGLFVSGTGALLVLLAGYIGQYLIFLIALFIITSGLSFLETASNPFIVRLGDPVTSEQRLNFSQAFTPLGAIIGVFIGTIFIFSDLDLPPGQVNSMKVNETHNKYLENKMMGVTYSYIVLGVIAFILAIIILIIKFPKTKNKVNVVHENEVTTKSSESRSLRHINFIFAVIAQLLNVGVQIGTWSHFTQYAQNYTGISKRIAEYWMIGTLAAFSVGRFSSVFIMEYVRPDLLMGLYSLINCVLVGVGVFLTGWSGMLCIFFTSFFMSVMLPTTFAIGLKGLSSSTTKIASSILVMTIVGGAALTLLMDLIIYLTKNIAQAYLVPFIVHLFIALYSLVGVRLGATKCVTETKGL</sequence>
<dbReference type="AlphaFoldDB" id="A0A813X9H7"/>
<evidence type="ECO:0000256" key="2">
    <source>
        <dbReference type="ARBA" id="ARBA00022475"/>
    </source>
</evidence>
<dbReference type="InterPro" id="IPR011701">
    <property type="entry name" value="MFS"/>
</dbReference>
<feature type="transmembrane region" description="Helical" evidence="3">
    <location>
        <begin position="229"/>
        <end position="253"/>
    </location>
</feature>
<feature type="transmembrane region" description="Helical" evidence="3">
    <location>
        <begin position="494"/>
        <end position="516"/>
    </location>
</feature>
<dbReference type="CDD" id="cd17394">
    <property type="entry name" value="MFS_FucP_like"/>
    <property type="match status" value="1"/>
</dbReference>
<dbReference type="GO" id="GO:0005886">
    <property type="term" value="C:plasma membrane"/>
    <property type="evidence" value="ECO:0007669"/>
    <property type="project" value="UniProtKB-SubCell"/>
</dbReference>
<dbReference type="Pfam" id="PF07690">
    <property type="entry name" value="MFS_1"/>
    <property type="match status" value="1"/>
</dbReference>
<evidence type="ECO:0000313" key="8">
    <source>
        <dbReference type="Proteomes" id="UP000663829"/>
    </source>
</evidence>
<feature type="transmembrane region" description="Helical" evidence="3">
    <location>
        <begin position="378"/>
        <end position="397"/>
    </location>
</feature>
<accession>A0A813X9H7</accession>
<keyword evidence="3" id="KW-0812">Transmembrane</keyword>
<dbReference type="GO" id="GO:0015535">
    <property type="term" value="F:fucose:proton symporter activity"/>
    <property type="evidence" value="ECO:0007669"/>
    <property type="project" value="InterPro"/>
</dbReference>
<comment type="subcellular location">
    <subcellularLocation>
        <location evidence="1">Cell inner membrane</location>
        <topology evidence="1">Multi-pass membrane protein</topology>
    </subcellularLocation>
</comment>
<evidence type="ECO:0000313" key="5">
    <source>
        <dbReference type="EMBL" id="CAF1186380.1"/>
    </source>
</evidence>
<keyword evidence="2" id="KW-1003">Cell membrane</keyword>
<dbReference type="EMBL" id="CAJNOK010013541">
    <property type="protein sequence ID" value="CAF1186380.1"/>
    <property type="molecule type" value="Genomic_DNA"/>
</dbReference>
<keyword evidence="3" id="KW-0472">Membrane</keyword>
<evidence type="ECO:0000256" key="3">
    <source>
        <dbReference type="SAM" id="Phobius"/>
    </source>
</evidence>
<protein>
    <submittedName>
        <fullName evidence="4">Uncharacterized protein</fullName>
    </submittedName>
</protein>
<dbReference type="Proteomes" id="UP000682733">
    <property type="component" value="Unassembled WGS sequence"/>
</dbReference>
<dbReference type="Gene3D" id="3.80.10.10">
    <property type="entry name" value="Ribonuclease Inhibitor"/>
    <property type="match status" value="1"/>
</dbReference>